<proteinExistence type="predicted"/>
<dbReference type="EMBL" id="JANBUN010001526">
    <property type="protein sequence ID" value="KAJ2797737.1"/>
    <property type="molecule type" value="Genomic_DNA"/>
</dbReference>
<dbReference type="Proteomes" id="UP001140087">
    <property type="component" value="Unassembled WGS sequence"/>
</dbReference>
<reference evidence="1" key="1">
    <citation type="submission" date="2022-07" db="EMBL/GenBank/DDBJ databases">
        <title>Phylogenomic reconstructions and comparative analyses of Kickxellomycotina fungi.</title>
        <authorList>
            <person name="Reynolds N.K."/>
            <person name="Stajich J.E."/>
            <person name="Barry K."/>
            <person name="Grigoriev I.V."/>
            <person name="Crous P."/>
            <person name="Smith M.E."/>
        </authorList>
    </citation>
    <scope>NUCLEOTIDE SEQUENCE</scope>
    <source>
        <strain evidence="1">BCRC 34780</strain>
    </source>
</reference>
<sequence>MPAPCVLEATVEVAGDLSPVAPAASAAAVAVDPGCTQLADAEPVAASSPRAGPVAGDSGPKVEQPLLDASGGIAKAKPNAGSSRSLRAESWRSAAPAEPAKAPSANGRGSNARTTQRPPPPPPQQQQQPQQPSERRGERGRAATNSLAASSGNWRSAPNRSEKSPAAVPEPAPVAARPAGVAAKHRWPETPAELQQPAPYGRGGALGRPGDDRQRAHTQGASARPRGDRYGAPAGLNGLMHLSEAAPASAAFGSQLPLSSVHNSGIHGMSTALSVSHPHRRSTASPPLLPHAMLADILGDGEPASRTKPAPELSAEPGDRAAGAAEAQVRNRRISAIVGAAPRDEIADAGRRLGYGSRVRSASSLFDVARSTTGLAHAASNGPGRDFGADADLFSWQQQGHKGSARTEPNRLPAQPAAMSSAAKAVDSAAPMSAPAPASWGYAPVHSAQATVLHPLYAAGGSGLAPGMAHGFQAFSPGAGTLWPDPGPRAPLPPRKPHPQSREDSAASSNPEPHHASSAKPPRPIGTRGANRARGSGQTQAAAASAPPYQQPVPPASRYPWQVQYAMQPPHVYGMPQGAMLDSSLSYFSSQAMPGPSAGSPATAPYMVPVPPVYCSHPPMVLYPQVPAMDPTLSDKSAPASHQRPATGGAGGDASYIMPTADGSAPQPQPVYPYPPYPGPMGVPDAPQQYMQYMSPSPHHMAMVPMYMGLVDMQSGATMAEAPAPMYAPDGYPFHAAADGWPGYPPSSSSAADAHVPGAAPAKHAGEAGASSAAADSRRSSRPETAESRADAPARHPPPASRSGRG</sequence>
<protein>
    <submittedName>
        <fullName evidence="1">Uncharacterized protein</fullName>
    </submittedName>
</protein>
<gene>
    <name evidence="1" type="ORF">H4R21_004199</name>
</gene>
<feature type="non-terminal residue" evidence="1">
    <location>
        <position position="806"/>
    </location>
</feature>
<evidence type="ECO:0000313" key="1">
    <source>
        <dbReference type="EMBL" id="KAJ2797737.1"/>
    </source>
</evidence>
<keyword evidence="2" id="KW-1185">Reference proteome</keyword>
<evidence type="ECO:0000313" key="2">
    <source>
        <dbReference type="Proteomes" id="UP001140087"/>
    </source>
</evidence>
<organism evidence="1 2">
    <name type="scientific">Coemansia helicoidea</name>
    <dbReference type="NCBI Taxonomy" id="1286919"/>
    <lineage>
        <taxon>Eukaryota</taxon>
        <taxon>Fungi</taxon>
        <taxon>Fungi incertae sedis</taxon>
        <taxon>Zoopagomycota</taxon>
        <taxon>Kickxellomycotina</taxon>
        <taxon>Kickxellomycetes</taxon>
        <taxon>Kickxellales</taxon>
        <taxon>Kickxellaceae</taxon>
        <taxon>Coemansia</taxon>
    </lineage>
</organism>
<name>A0ACC1KYP7_9FUNG</name>
<accession>A0ACC1KYP7</accession>
<comment type="caution">
    <text evidence="1">The sequence shown here is derived from an EMBL/GenBank/DDBJ whole genome shotgun (WGS) entry which is preliminary data.</text>
</comment>